<keyword evidence="3" id="KW-1185">Reference proteome</keyword>
<sequence>MEKTSLLKQLSLLCVVGSLGITLYSVLTKQVVTCHFAFPFGVDFNLSPHVLWVIVGMQLLLYLLITKIRMTSYRINRKRFEIVQTEENMQLMHQFRERLLLTVNLVLLYMVISFAGMVPFTIFLPNLLLAIIGIMLVKLLYTIWKNSQNP</sequence>
<dbReference type="AlphaFoldDB" id="A0A318HZU0"/>
<accession>A0A318HZU0</accession>
<dbReference type="Proteomes" id="UP000248314">
    <property type="component" value="Unassembled WGS sequence"/>
</dbReference>
<keyword evidence="1" id="KW-0812">Transmembrane</keyword>
<evidence type="ECO:0000313" key="3">
    <source>
        <dbReference type="Proteomes" id="UP000248314"/>
    </source>
</evidence>
<feature type="transmembrane region" description="Helical" evidence="1">
    <location>
        <begin position="50"/>
        <end position="70"/>
    </location>
</feature>
<dbReference type="STRING" id="1122991.GCA_000613445_01081"/>
<feature type="transmembrane region" description="Helical" evidence="1">
    <location>
        <begin position="123"/>
        <end position="144"/>
    </location>
</feature>
<feature type="transmembrane region" description="Helical" evidence="1">
    <location>
        <begin position="12"/>
        <end position="38"/>
    </location>
</feature>
<comment type="caution">
    <text evidence="2">The sequence shown here is derived from an EMBL/GenBank/DDBJ whole genome shotgun (WGS) entry which is preliminary data.</text>
</comment>
<proteinExistence type="predicted"/>
<evidence type="ECO:0000313" key="2">
    <source>
        <dbReference type="EMBL" id="PXX23863.1"/>
    </source>
</evidence>
<gene>
    <name evidence="2" type="ORF">EJ73_00458</name>
</gene>
<dbReference type="RefSeq" id="WP_025816723.1">
    <property type="nucleotide sequence ID" value="NZ_BAIZ01000030.1"/>
</dbReference>
<reference evidence="2 3" key="1">
    <citation type="submission" date="2018-05" db="EMBL/GenBank/DDBJ databases">
        <title>Genomic Encyclopedia of Type Strains, Phase I: the one thousand microbial genomes (KMG-I) project.</title>
        <authorList>
            <person name="Kyrpides N."/>
        </authorList>
    </citation>
    <scope>NUCLEOTIDE SEQUENCE [LARGE SCALE GENOMIC DNA]</scope>
    <source>
        <strain evidence="2 3">DSM 15611</strain>
    </source>
</reference>
<organism evidence="2 3">
    <name type="scientific">Hoylesella shahii DSM 15611 = JCM 12083</name>
    <dbReference type="NCBI Taxonomy" id="1122991"/>
    <lineage>
        <taxon>Bacteria</taxon>
        <taxon>Pseudomonadati</taxon>
        <taxon>Bacteroidota</taxon>
        <taxon>Bacteroidia</taxon>
        <taxon>Bacteroidales</taxon>
        <taxon>Prevotellaceae</taxon>
        <taxon>Hoylesella</taxon>
    </lineage>
</organism>
<protein>
    <submittedName>
        <fullName evidence="2">Uncharacterized protein</fullName>
    </submittedName>
</protein>
<evidence type="ECO:0000256" key="1">
    <source>
        <dbReference type="SAM" id="Phobius"/>
    </source>
</evidence>
<keyword evidence="1" id="KW-1133">Transmembrane helix</keyword>
<feature type="transmembrane region" description="Helical" evidence="1">
    <location>
        <begin position="99"/>
        <end position="117"/>
    </location>
</feature>
<keyword evidence="1" id="KW-0472">Membrane</keyword>
<name>A0A318HZU0_9BACT</name>
<dbReference type="EMBL" id="QJJX01000004">
    <property type="protein sequence ID" value="PXX23863.1"/>
    <property type="molecule type" value="Genomic_DNA"/>
</dbReference>